<proteinExistence type="predicted"/>
<dbReference type="AlphaFoldDB" id="A0A859FEK1"/>
<name>A0A859FEK1_9BACI</name>
<dbReference type="SUPFAM" id="SSF89360">
    <property type="entry name" value="HesB-like domain"/>
    <property type="match status" value="1"/>
</dbReference>
<dbReference type="Pfam" id="PF01521">
    <property type="entry name" value="Fe-S_biosyn"/>
    <property type="match status" value="1"/>
</dbReference>
<dbReference type="KEGG" id="psua:FLK61_31825"/>
<sequence length="105" mass="11930">MELTLHISEKAHAFYREEMGLTKGEELTFFVRVGGVGSGGFSVGLTRGKPVKASTAIEVEGVSYYVMEDDYWYLHGMTIDYDEDRSEVTFTHESFSDTFNPNEER</sequence>
<evidence type="ECO:0000313" key="2">
    <source>
        <dbReference type="EMBL" id="QKS71300.1"/>
    </source>
</evidence>
<dbReference type="InterPro" id="IPR035903">
    <property type="entry name" value="HesB-like_dom_sf"/>
</dbReference>
<keyword evidence="3" id="KW-1185">Reference proteome</keyword>
<protein>
    <recommendedName>
        <fullName evidence="1">Core domain-containing protein</fullName>
    </recommendedName>
</protein>
<gene>
    <name evidence="2" type="ORF">FLK61_31825</name>
</gene>
<evidence type="ECO:0000259" key="1">
    <source>
        <dbReference type="Pfam" id="PF01521"/>
    </source>
</evidence>
<organism evidence="2 3">
    <name type="scientific">Paenalkalicoccus suaedae</name>
    <dbReference type="NCBI Taxonomy" id="2592382"/>
    <lineage>
        <taxon>Bacteria</taxon>
        <taxon>Bacillati</taxon>
        <taxon>Bacillota</taxon>
        <taxon>Bacilli</taxon>
        <taxon>Bacillales</taxon>
        <taxon>Bacillaceae</taxon>
        <taxon>Paenalkalicoccus</taxon>
    </lineage>
</organism>
<dbReference type="Gene3D" id="2.60.300.12">
    <property type="entry name" value="HesB-like domain"/>
    <property type="match status" value="1"/>
</dbReference>
<accession>A0A859FEK1</accession>
<dbReference type="EMBL" id="CP041372">
    <property type="protein sequence ID" value="QKS71300.1"/>
    <property type="molecule type" value="Genomic_DNA"/>
</dbReference>
<dbReference type="InterPro" id="IPR000361">
    <property type="entry name" value="ATAP_core_dom"/>
</dbReference>
<reference evidence="3" key="1">
    <citation type="submission" date="2019-07" db="EMBL/GenBank/DDBJ databases">
        <title>Bacillus alkalisoli sp. nov. isolated from saline soil.</title>
        <authorList>
            <person name="Sun J.-Q."/>
            <person name="Xu L."/>
        </authorList>
    </citation>
    <scope>NUCLEOTIDE SEQUENCE [LARGE SCALE GENOMIC DNA]</scope>
    <source>
        <strain evidence="3">M4U3P1</strain>
    </source>
</reference>
<feature type="domain" description="Core" evidence="1">
    <location>
        <begin position="4"/>
        <end position="94"/>
    </location>
</feature>
<dbReference type="RefSeq" id="WP_176009335.1">
    <property type="nucleotide sequence ID" value="NZ_CP041372.2"/>
</dbReference>
<evidence type="ECO:0000313" key="3">
    <source>
        <dbReference type="Proteomes" id="UP000318138"/>
    </source>
</evidence>
<dbReference type="Proteomes" id="UP000318138">
    <property type="component" value="Chromosome"/>
</dbReference>